<evidence type="ECO:0000313" key="1">
    <source>
        <dbReference type="EMBL" id="SOQ34393.1"/>
    </source>
</evidence>
<protein>
    <submittedName>
        <fullName evidence="1">SFRICE_007496</fullName>
    </submittedName>
</protein>
<name>A0A2H1V0K5_SPOFR</name>
<sequence>MYKLKKLKGGAIRDRGEYHPMTSPVLGEARVSLRLLLTKNHPVFSLAPSRSLGNLLRCSQLRIGHQSYWALSMVAWLFEARAECDAAYAWEENHPMTSLDMSEARGSGRPLLTKNHLVPSQDFSSRSSGIAASNRNESAFGALIGWFIRAIQSERRTQSREREYQTLND</sequence>
<dbReference type="EMBL" id="ODYU01000132">
    <property type="protein sequence ID" value="SOQ34393.1"/>
    <property type="molecule type" value="Genomic_DNA"/>
</dbReference>
<reference evidence="1" key="1">
    <citation type="submission" date="2016-07" db="EMBL/GenBank/DDBJ databases">
        <authorList>
            <person name="Bretaudeau A."/>
        </authorList>
    </citation>
    <scope>NUCLEOTIDE SEQUENCE</scope>
    <source>
        <strain evidence="1">Rice</strain>
        <tissue evidence="1">Whole body</tissue>
    </source>
</reference>
<accession>A0A2H1V0K5</accession>
<gene>
    <name evidence="1" type="ORF">SFRICE_007496</name>
</gene>
<dbReference type="AlphaFoldDB" id="A0A2H1V0K5"/>
<organism evidence="1">
    <name type="scientific">Spodoptera frugiperda</name>
    <name type="common">Fall armyworm</name>
    <dbReference type="NCBI Taxonomy" id="7108"/>
    <lineage>
        <taxon>Eukaryota</taxon>
        <taxon>Metazoa</taxon>
        <taxon>Ecdysozoa</taxon>
        <taxon>Arthropoda</taxon>
        <taxon>Hexapoda</taxon>
        <taxon>Insecta</taxon>
        <taxon>Pterygota</taxon>
        <taxon>Neoptera</taxon>
        <taxon>Endopterygota</taxon>
        <taxon>Lepidoptera</taxon>
        <taxon>Glossata</taxon>
        <taxon>Ditrysia</taxon>
        <taxon>Noctuoidea</taxon>
        <taxon>Noctuidae</taxon>
        <taxon>Amphipyrinae</taxon>
        <taxon>Spodoptera</taxon>
    </lineage>
</organism>
<proteinExistence type="predicted"/>